<dbReference type="GO" id="GO:0004497">
    <property type="term" value="F:monooxygenase activity"/>
    <property type="evidence" value="ECO:0007669"/>
    <property type="project" value="UniProtKB-KW"/>
</dbReference>
<evidence type="ECO:0000256" key="3">
    <source>
        <dbReference type="ARBA" id="ARBA00022643"/>
    </source>
</evidence>
<comment type="similarity">
    <text evidence="1">Belongs to the nitronate monooxygenase family. NMO class I subfamily.</text>
</comment>
<dbReference type="Pfam" id="PF03060">
    <property type="entry name" value="NMO"/>
    <property type="match status" value="1"/>
</dbReference>
<evidence type="ECO:0000256" key="4">
    <source>
        <dbReference type="ARBA" id="ARBA00023002"/>
    </source>
</evidence>
<dbReference type="PANTHER" id="PTHR42747:SF4">
    <property type="entry name" value="BLR1330 PROTEIN"/>
    <property type="match status" value="1"/>
</dbReference>
<dbReference type="CDD" id="cd04730">
    <property type="entry name" value="NPD_like"/>
    <property type="match status" value="1"/>
</dbReference>
<dbReference type="RefSeq" id="WP_301418876.1">
    <property type="nucleotide sequence ID" value="NZ_CP098023.1"/>
</dbReference>
<dbReference type="SUPFAM" id="SSF51412">
    <property type="entry name" value="Inosine monophosphate dehydrogenase (IMPDH)"/>
    <property type="match status" value="1"/>
</dbReference>
<keyword evidence="2" id="KW-0285">Flavoprotein</keyword>
<evidence type="ECO:0000256" key="1">
    <source>
        <dbReference type="ARBA" id="ARBA00009881"/>
    </source>
</evidence>
<dbReference type="EMBL" id="CP098023">
    <property type="protein sequence ID" value="WKD51524.1"/>
    <property type="molecule type" value="Genomic_DNA"/>
</dbReference>
<keyword evidence="3" id="KW-0288">FMN</keyword>
<keyword evidence="4" id="KW-0560">Oxidoreductase</keyword>
<dbReference type="Gene3D" id="3.20.20.70">
    <property type="entry name" value="Aldolase class I"/>
    <property type="match status" value="1"/>
</dbReference>
<keyword evidence="7" id="KW-1185">Reference proteome</keyword>
<accession>A0ABY9EI52</accession>
<keyword evidence="5 6" id="KW-0503">Monooxygenase</keyword>
<evidence type="ECO:0000313" key="6">
    <source>
        <dbReference type="EMBL" id="WKD51524.1"/>
    </source>
</evidence>
<dbReference type="Proteomes" id="UP001321520">
    <property type="component" value="Chromosome"/>
</dbReference>
<reference evidence="6 7" key="1">
    <citation type="submission" date="2022-05" db="EMBL/GenBank/DDBJ databases">
        <title>Microbulbifer sp. nov., isolated from sponge.</title>
        <authorList>
            <person name="Gao L."/>
        </authorList>
    </citation>
    <scope>NUCLEOTIDE SEQUENCE [LARGE SCALE GENOMIC DNA]</scope>
    <source>
        <strain evidence="6 7">MI-G</strain>
    </source>
</reference>
<dbReference type="PANTHER" id="PTHR42747">
    <property type="entry name" value="NITRONATE MONOOXYGENASE-RELATED"/>
    <property type="match status" value="1"/>
</dbReference>
<organism evidence="6 7">
    <name type="scientific">Microbulbifer spongiae</name>
    <dbReference type="NCBI Taxonomy" id="2944933"/>
    <lineage>
        <taxon>Bacteria</taxon>
        <taxon>Pseudomonadati</taxon>
        <taxon>Pseudomonadota</taxon>
        <taxon>Gammaproteobacteria</taxon>
        <taxon>Cellvibrionales</taxon>
        <taxon>Microbulbiferaceae</taxon>
        <taxon>Microbulbifer</taxon>
    </lineage>
</organism>
<name>A0ABY9EI52_9GAMM</name>
<evidence type="ECO:0000256" key="2">
    <source>
        <dbReference type="ARBA" id="ARBA00022630"/>
    </source>
</evidence>
<protein>
    <submittedName>
        <fullName evidence="6">Nitronate monooxygenase</fullName>
    </submittedName>
</protein>
<dbReference type="InterPro" id="IPR004136">
    <property type="entry name" value="NMO"/>
</dbReference>
<dbReference type="InterPro" id="IPR013785">
    <property type="entry name" value="Aldolase_TIM"/>
</dbReference>
<gene>
    <name evidence="6" type="ORF">M8T91_08925</name>
</gene>
<evidence type="ECO:0000256" key="5">
    <source>
        <dbReference type="ARBA" id="ARBA00023033"/>
    </source>
</evidence>
<sequence>MSNKSGTDSILKESESKKLKLPIIQAPMFLVSGPEMVLASCESGIVGSFPAPNARTLQALDSWLHRITETLTAKSLRVPWAVNLIMHRSNSRRHEELALAVEYRAPLVITALGSPREAVDRVHSYGGKVYADVVSLELARKAAASGVDGLALVCTGAGGHTGHISPFAFVEEVRGFFDGEIILSGAIGSGRAVRAAQVLGADYVYMGTRFIPTHESLAQREYKQMLVDASGADIVTSDAITGVKANWLRNSLIRGGYDPDNMPSAAEIDFLKAAGDAKRWRDIWSAGQGVGAITQIQSIGQVVEQLTSEYQAALSP</sequence>
<proteinExistence type="inferred from homology"/>
<evidence type="ECO:0000313" key="7">
    <source>
        <dbReference type="Proteomes" id="UP001321520"/>
    </source>
</evidence>